<dbReference type="Pfam" id="PF07690">
    <property type="entry name" value="MFS_1"/>
    <property type="match status" value="1"/>
</dbReference>
<sequence>MSSDLERSGSEDRDDICSPQPEVVHVDRLVWPKAWRAYACLLGCFFLMFNSWGIVNAYGTYLAYYNESLLKGQSPLLLNLIGSTQCFMILFFSFIVGRLLDANYSRALMAVGFCLVTLGMFLLSVVNGGGGENEGNYILTWLVQGVIAGLGMACFFTTSSQVVSTWFQGKVKPFAMAFVASGAAISGLVFPFMLRFLIESKGFNFSDRMISTLAVGTMLTSLVLVQPSPNFTARTPDTWLSFNTWYDKGAFRSPMFCWLTAGNCFMFFGFYAVFFNLEEWSVKRGVGTKGDPQPGQDVLKTYYLLAIMNATSTLGRIGSAFLCMPFNPVKVHCVVTFISSMLCFFFWTFASKLSFALGFVVVFGAFSGSVIGLPPASMATIMLGDHRMLGQWTGMMYTISAPFALTGPLIAGYLISEYGQDYRTVQCWSGACLLLSAACQAVTVFYYTRATKWEDGLEKLDTSGTTTPMVMAR</sequence>
<dbReference type="PANTHER" id="PTHR11360">
    <property type="entry name" value="MONOCARBOXYLATE TRANSPORTER"/>
    <property type="match status" value="1"/>
</dbReference>
<feature type="transmembrane region" description="Helical" evidence="3">
    <location>
        <begin position="394"/>
        <end position="416"/>
    </location>
</feature>
<comment type="subcellular location">
    <subcellularLocation>
        <location evidence="1">Membrane</location>
        <topology evidence="1">Multi-pass membrane protein</topology>
    </subcellularLocation>
</comment>
<feature type="transmembrane region" description="Helical" evidence="3">
    <location>
        <begin position="38"/>
        <end position="64"/>
    </location>
</feature>
<feature type="transmembrane region" description="Helical" evidence="3">
    <location>
        <begin position="209"/>
        <end position="225"/>
    </location>
</feature>
<dbReference type="SUPFAM" id="SSF103473">
    <property type="entry name" value="MFS general substrate transporter"/>
    <property type="match status" value="1"/>
</dbReference>
<feature type="transmembrane region" description="Helical" evidence="3">
    <location>
        <begin position="355"/>
        <end position="373"/>
    </location>
</feature>
<dbReference type="Proteomes" id="UP001562354">
    <property type="component" value="Unassembled WGS sequence"/>
</dbReference>
<dbReference type="InterPro" id="IPR036259">
    <property type="entry name" value="MFS_trans_sf"/>
</dbReference>
<keyword evidence="3" id="KW-1133">Transmembrane helix</keyword>
<dbReference type="RefSeq" id="XP_069197939.1">
    <property type="nucleotide sequence ID" value="XM_069348278.1"/>
</dbReference>
<proteinExistence type="inferred from homology"/>
<evidence type="ECO:0000256" key="2">
    <source>
        <dbReference type="ARBA" id="ARBA00006727"/>
    </source>
</evidence>
<organism evidence="4 5">
    <name type="scientific">Neodothiora populina</name>
    <dbReference type="NCBI Taxonomy" id="2781224"/>
    <lineage>
        <taxon>Eukaryota</taxon>
        <taxon>Fungi</taxon>
        <taxon>Dikarya</taxon>
        <taxon>Ascomycota</taxon>
        <taxon>Pezizomycotina</taxon>
        <taxon>Dothideomycetes</taxon>
        <taxon>Dothideomycetidae</taxon>
        <taxon>Dothideales</taxon>
        <taxon>Dothioraceae</taxon>
        <taxon>Neodothiora</taxon>
    </lineage>
</organism>
<feature type="transmembrane region" description="Helical" evidence="3">
    <location>
        <begin position="255"/>
        <end position="274"/>
    </location>
</feature>
<feature type="transmembrane region" description="Helical" evidence="3">
    <location>
        <begin position="174"/>
        <end position="197"/>
    </location>
</feature>
<keyword evidence="3" id="KW-0472">Membrane</keyword>
<dbReference type="GeneID" id="95979582"/>
<accession>A0ABR3P672</accession>
<comment type="caution">
    <text evidence="4">The sequence shown here is derived from an EMBL/GenBank/DDBJ whole genome shotgun (WGS) entry which is preliminary data.</text>
</comment>
<evidence type="ECO:0000256" key="3">
    <source>
        <dbReference type="SAM" id="Phobius"/>
    </source>
</evidence>
<evidence type="ECO:0008006" key="6">
    <source>
        <dbReference type="Google" id="ProtNLM"/>
    </source>
</evidence>
<keyword evidence="5" id="KW-1185">Reference proteome</keyword>
<dbReference type="PANTHER" id="PTHR11360:SF234">
    <property type="entry name" value="MFS-TYPE TRANSPORTER DBAD-RELATED"/>
    <property type="match status" value="1"/>
</dbReference>
<evidence type="ECO:0000313" key="5">
    <source>
        <dbReference type="Proteomes" id="UP001562354"/>
    </source>
</evidence>
<evidence type="ECO:0000256" key="1">
    <source>
        <dbReference type="ARBA" id="ARBA00004141"/>
    </source>
</evidence>
<feature type="transmembrane region" description="Helical" evidence="3">
    <location>
        <begin position="76"/>
        <end position="100"/>
    </location>
</feature>
<reference evidence="4 5" key="1">
    <citation type="submission" date="2024-07" db="EMBL/GenBank/DDBJ databases">
        <title>Draft sequence of the Neodothiora populina.</title>
        <authorList>
            <person name="Drown D.D."/>
            <person name="Schuette U.S."/>
            <person name="Buechlein A.B."/>
            <person name="Rusch D.R."/>
            <person name="Winton L.W."/>
            <person name="Adams G.A."/>
        </authorList>
    </citation>
    <scope>NUCLEOTIDE SEQUENCE [LARGE SCALE GENOMIC DNA]</scope>
    <source>
        <strain evidence="4 5">CPC 39397</strain>
    </source>
</reference>
<feature type="transmembrane region" description="Helical" evidence="3">
    <location>
        <begin position="428"/>
        <end position="447"/>
    </location>
</feature>
<protein>
    <recommendedName>
        <fullName evidence="6">MFS general substrate transporter</fullName>
    </recommendedName>
</protein>
<gene>
    <name evidence="4" type="ORF">AAFC00_005883</name>
</gene>
<dbReference type="InterPro" id="IPR011701">
    <property type="entry name" value="MFS"/>
</dbReference>
<feature type="transmembrane region" description="Helical" evidence="3">
    <location>
        <begin position="107"/>
        <end position="126"/>
    </location>
</feature>
<keyword evidence="3" id="KW-0812">Transmembrane</keyword>
<dbReference type="EMBL" id="JBFMKM010000013">
    <property type="protein sequence ID" value="KAL1301663.1"/>
    <property type="molecule type" value="Genomic_DNA"/>
</dbReference>
<name>A0ABR3P672_9PEZI</name>
<feature type="transmembrane region" description="Helical" evidence="3">
    <location>
        <begin position="138"/>
        <end position="162"/>
    </location>
</feature>
<dbReference type="Gene3D" id="1.20.1250.20">
    <property type="entry name" value="MFS general substrate transporter like domains"/>
    <property type="match status" value="1"/>
</dbReference>
<evidence type="ECO:0000313" key="4">
    <source>
        <dbReference type="EMBL" id="KAL1301663.1"/>
    </source>
</evidence>
<dbReference type="InterPro" id="IPR050327">
    <property type="entry name" value="Proton-linked_MCT"/>
</dbReference>
<feature type="transmembrane region" description="Helical" evidence="3">
    <location>
        <begin position="331"/>
        <end position="349"/>
    </location>
</feature>
<comment type="similarity">
    <text evidence="2">Belongs to the major facilitator superfamily. Monocarboxylate porter (TC 2.A.1.13) family.</text>
</comment>